<dbReference type="InterPro" id="IPR016032">
    <property type="entry name" value="Sig_transdc_resp-reg_C-effctor"/>
</dbReference>
<dbReference type="RefSeq" id="WP_117866955.1">
    <property type="nucleotide sequence ID" value="NZ_JAMOWI010000099.1"/>
</dbReference>
<gene>
    <name evidence="2" type="ORF">DWW14_17250</name>
</gene>
<keyword evidence="1" id="KW-0472">Membrane</keyword>
<dbReference type="GO" id="GO:0006355">
    <property type="term" value="P:regulation of DNA-templated transcription"/>
    <property type="evidence" value="ECO:0007669"/>
    <property type="project" value="InterPro"/>
</dbReference>
<sequence>MDEKRERRQMLLTCVAIGIIAAIITGWFLYQNRMEFWKTQARSTFRVALGEELQKRNMEIPFYVEENIDLSIMDANDRKKELIKVSMISKYGEKSFIIPYEKHIHNIERPSDWRLIRSIVLEDHPLIADSLNLLWKELLGQIEYPGKTVVRISVTDWWEHEACSYSEDSLYLSKSDSLDTHYLGYRCEVGVTGYLYGPWWMIFSWKDMFLLGALIVCCTLLYFVHDYMSRIYHRLFVKEISVVVEKEVPVIVCHESQLHIYRLEDGLCFDADLDMLKNGDLCVKLTPLSAKLLRGFLDAKDFKLSNDEILNLLWPDGNGTLNNLHTNIKRLRGYLSRISNYKIENKNFSYQLKNPHFIEEIPE</sequence>
<keyword evidence="1" id="KW-1133">Transmembrane helix</keyword>
<organism evidence="2 3">
    <name type="scientific">Bacteroides uniformis</name>
    <dbReference type="NCBI Taxonomy" id="820"/>
    <lineage>
        <taxon>Bacteria</taxon>
        <taxon>Pseudomonadati</taxon>
        <taxon>Bacteroidota</taxon>
        <taxon>Bacteroidia</taxon>
        <taxon>Bacteroidales</taxon>
        <taxon>Bacteroidaceae</taxon>
        <taxon>Bacteroides</taxon>
    </lineage>
</organism>
<dbReference type="EMBL" id="QRZC01000027">
    <property type="protein sequence ID" value="RGV38917.1"/>
    <property type="molecule type" value="Genomic_DNA"/>
</dbReference>
<comment type="caution">
    <text evidence="2">The sequence shown here is derived from an EMBL/GenBank/DDBJ whole genome shotgun (WGS) entry which is preliminary data.</text>
</comment>
<protein>
    <submittedName>
        <fullName evidence="2">Helix-turn-helix domain-containing protein</fullName>
    </submittedName>
</protein>
<reference evidence="2 3" key="1">
    <citation type="submission" date="2018-08" db="EMBL/GenBank/DDBJ databases">
        <title>A genome reference for cultivated species of the human gut microbiota.</title>
        <authorList>
            <person name="Zou Y."/>
            <person name="Xue W."/>
            <person name="Luo G."/>
        </authorList>
    </citation>
    <scope>NUCLEOTIDE SEQUENCE [LARGE SCALE GENOMIC DNA]</scope>
    <source>
        <strain evidence="2 3">AF14-42</strain>
    </source>
</reference>
<dbReference type="AlphaFoldDB" id="A0A412X9G7"/>
<evidence type="ECO:0000313" key="3">
    <source>
        <dbReference type="Proteomes" id="UP000285343"/>
    </source>
</evidence>
<dbReference type="Gene3D" id="1.10.10.10">
    <property type="entry name" value="Winged helix-like DNA-binding domain superfamily/Winged helix DNA-binding domain"/>
    <property type="match status" value="1"/>
</dbReference>
<feature type="transmembrane region" description="Helical" evidence="1">
    <location>
        <begin position="208"/>
        <end position="224"/>
    </location>
</feature>
<dbReference type="SUPFAM" id="SSF46894">
    <property type="entry name" value="C-terminal effector domain of the bipartite response regulators"/>
    <property type="match status" value="1"/>
</dbReference>
<dbReference type="GO" id="GO:0003677">
    <property type="term" value="F:DNA binding"/>
    <property type="evidence" value="ECO:0007669"/>
    <property type="project" value="InterPro"/>
</dbReference>
<feature type="transmembrane region" description="Helical" evidence="1">
    <location>
        <begin position="12"/>
        <end position="30"/>
    </location>
</feature>
<proteinExistence type="predicted"/>
<evidence type="ECO:0000256" key="1">
    <source>
        <dbReference type="SAM" id="Phobius"/>
    </source>
</evidence>
<name>A0A412X9G7_BACUN</name>
<keyword evidence="1" id="KW-0812">Transmembrane</keyword>
<dbReference type="InterPro" id="IPR036388">
    <property type="entry name" value="WH-like_DNA-bd_sf"/>
</dbReference>
<dbReference type="Proteomes" id="UP000285343">
    <property type="component" value="Unassembled WGS sequence"/>
</dbReference>
<accession>A0A412X9G7</accession>
<evidence type="ECO:0000313" key="2">
    <source>
        <dbReference type="EMBL" id="RGV38917.1"/>
    </source>
</evidence>